<dbReference type="Proteomes" id="UP000198211">
    <property type="component" value="Unassembled WGS sequence"/>
</dbReference>
<evidence type="ECO:0000256" key="5">
    <source>
        <dbReference type="RuleBase" id="RU367124"/>
    </source>
</evidence>
<evidence type="ECO:0000256" key="1">
    <source>
        <dbReference type="ARBA" id="ARBA00004613"/>
    </source>
</evidence>
<proteinExistence type="inferred from homology"/>
<feature type="signal peptide" evidence="5">
    <location>
        <begin position="1"/>
        <end position="22"/>
    </location>
</feature>
<name>A0A225UJT9_9STRA</name>
<evidence type="ECO:0000256" key="4">
    <source>
        <dbReference type="ARBA" id="ARBA00022729"/>
    </source>
</evidence>
<dbReference type="OrthoDB" id="128949at2759"/>
<protein>
    <recommendedName>
        <fullName evidence="5">RxLR effector protein</fullName>
    </recommendedName>
</protein>
<accession>A0A225UJT9</accession>
<evidence type="ECO:0000256" key="2">
    <source>
        <dbReference type="ARBA" id="ARBA00010400"/>
    </source>
</evidence>
<evidence type="ECO:0000256" key="3">
    <source>
        <dbReference type="ARBA" id="ARBA00022525"/>
    </source>
</evidence>
<comment type="function">
    <text evidence="5">Effector that suppresses plant defense responses during pathogen infection.</text>
</comment>
<evidence type="ECO:0000313" key="6">
    <source>
        <dbReference type="EMBL" id="OWY93243.1"/>
    </source>
</evidence>
<dbReference type="GO" id="GO:0005576">
    <property type="term" value="C:extracellular region"/>
    <property type="evidence" value="ECO:0007669"/>
    <property type="project" value="UniProtKB-SubCell"/>
</dbReference>
<dbReference type="InterPro" id="IPR031825">
    <property type="entry name" value="RXLR"/>
</dbReference>
<dbReference type="AlphaFoldDB" id="A0A225UJT9"/>
<feature type="chain" id="PRO_5028500306" description="RxLR effector protein" evidence="5">
    <location>
        <begin position="23"/>
        <end position="140"/>
    </location>
</feature>
<evidence type="ECO:0000313" key="7">
    <source>
        <dbReference type="Proteomes" id="UP000198211"/>
    </source>
</evidence>
<comment type="caution">
    <text evidence="6">The sequence shown here is derived from an EMBL/GenBank/DDBJ whole genome shotgun (WGS) entry which is preliminary data.</text>
</comment>
<keyword evidence="3 5" id="KW-0964">Secreted</keyword>
<dbReference type="Pfam" id="PF16810">
    <property type="entry name" value="RXLR"/>
    <property type="match status" value="1"/>
</dbReference>
<comment type="similarity">
    <text evidence="2 5">Belongs to the RxLR effector family.</text>
</comment>
<keyword evidence="4 5" id="KW-0732">Signal</keyword>
<sequence length="140" mass="15813">MRSVFYIALAVVALARSSFVAASTNADDSQFLSKTNSEFTPDAVIRSDSQKRFLRVAAPENVDLAADDEERTKYKSLQGIYKKLDGGAKKAKKVPRFASLQDITKKLDNAKKATRIRQKRMSLRKIYKRLDDQRNAARNV</sequence>
<gene>
    <name evidence="6" type="ORF">PHMEG_00037434</name>
</gene>
<dbReference type="EMBL" id="NBNE01016425">
    <property type="protein sequence ID" value="OWY93243.1"/>
    <property type="molecule type" value="Genomic_DNA"/>
</dbReference>
<reference evidence="7" key="1">
    <citation type="submission" date="2017-03" db="EMBL/GenBank/DDBJ databases">
        <title>Phytopthora megakarya and P. palmivora, two closely related causual agents of cacao black pod achieved similar genome size and gene model numbers by different mechanisms.</title>
        <authorList>
            <person name="Ali S."/>
            <person name="Shao J."/>
            <person name="Larry D.J."/>
            <person name="Kronmiller B."/>
            <person name="Shen D."/>
            <person name="Strem M.D."/>
            <person name="Melnick R.L."/>
            <person name="Guiltinan M.J."/>
            <person name="Tyler B.M."/>
            <person name="Meinhardt L.W."/>
            <person name="Bailey B.A."/>
        </authorList>
    </citation>
    <scope>NUCLEOTIDE SEQUENCE [LARGE SCALE GENOMIC DNA]</scope>
    <source>
        <strain evidence="7">zdho120</strain>
    </source>
</reference>
<comment type="domain">
    <text evidence="5">The RxLR-dEER motif acts to carry the protein into the host cell cytoplasm through binding to cell surface phosphatidylinositol-3-phosphate.</text>
</comment>
<comment type="subcellular location">
    <subcellularLocation>
        <location evidence="1 5">Secreted</location>
    </subcellularLocation>
</comment>
<keyword evidence="7" id="KW-1185">Reference proteome</keyword>
<organism evidence="6 7">
    <name type="scientific">Phytophthora megakarya</name>
    <dbReference type="NCBI Taxonomy" id="4795"/>
    <lineage>
        <taxon>Eukaryota</taxon>
        <taxon>Sar</taxon>
        <taxon>Stramenopiles</taxon>
        <taxon>Oomycota</taxon>
        <taxon>Peronosporomycetes</taxon>
        <taxon>Peronosporales</taxon>
        <taxon>Peronosporaceae</taxon>
        <taxon>Phytophthora</taxon>
    </lineage>
</organism>